<dbReference type="EMBL" id="JBGBPQ010000002">
    <property type="protein sequence ID" value="KAL1527868.1"/>
    <property type="molecule type" value="Genomic_DNA"/>
</dbReference>
<feature type="compositionally biased region" description="Low complexity" evidence="1">
    <location>
        <begin position="370"/>
        <end position="381"/>
    </location>
</feature>
<name>A0AB34K053_PRYPA</name>
<feature type="region of interest" description="Disordered" evidence="1">
    <location>
        <begin position="473"/>
        <end position="646"/>
    </location>
</feature>
<feature type="compositionally biased region" description="Pro residues" evidence="1">
    <location>
        <begin position="60"/>
        <end position="77"/>
    </location>
</feature>
<proteinExistence type="predicted"/>
<feature type="region of interest" description="Disordered" evidence="1">
    <location>
        <begin position="667"/>
        <end position="686"/>
    </location>
</feature>
<dbReference type="AlphaFoldDB" id="A0AB34K053"/>
<evidence type="ECO:0008006" key="4">
    <source>
        <dbReference type="Google" id="ProtNLM"/>
    </source>
</evidence>
<feature type="compositionally biased region" description="Low complexity" evidence="1">
    <location>
        <begin position="408"/>
        <end position="420"/>
    </location>
</feature>
<feature type="compositionally biased region" description="Low complexity" evidence="1">
    <location>
        <begin position="33"/>
        <end position="46"/>
    </location>
</feature>
<feature type="compositionally biased region" description="Low complexity" evidence="1">
    <location>
        <begin position="548"/>
        <end position="571"/>
    </location>
</feature>
<evidence type="ECO:0000313" key="3">
    <source>
        <dbReference type="Proteomes" id="UP001515480"/>
    </source>
</evidence>
<protein>
    <recommendedName>
        <fullName evidence="4">Centrosomal protein of 162 kDa</fullName>
    </recommendedName>
</protein>
<feature type="region of interest" description="Disordered" evidence="1">
    <location>
        <begin position="436"/>
        <end position="456"/>
    </location>
</feature>
<evidence type="ECO:0000313" key="2">
    <source>
        <dbReference type="EMBL" id="KAL1527868.1"/>
    </source>
</evidence>
<keyword evidence="3" id="KW-1185">Reference proteome</keyword>
<feature type="compositionally biased region" description="Low complexity" evidence="1">
    <location>
        <begin position="494"/>
        <end position="519"/>
    </location>
</feature>
<feature type="region of interest" description="Disordered" evidence="1">
    <location>
        <begin position="14"/>
        <end position="83"/>
    </location>
</feature>
<accession>A0AB34K053</accession>
<comment type="caution">
    <text evidence="2">The sequence shown here is derived from an EMBL/GenBank/DDBJ whole genome shotgun (WGS) entry which is preliminary data.</text>
</comment>
<evidence type="ECO:0000256" key="1">
    <source>
        <dbReference type="SAM" id="MobiDB-lite"/>
    </source>
</evidence>
<feature type="compositionally biased region" description="Polar residues" evidence="1">
    <location>
        <begin position="608"/>
        <end position="622"/>
    </location>
</feature>
<feature type="compositionally biased region" description="Basic and acidic residues" evidence="1">
    <location>
        <begin position="14"/>
        <end position="24"/>
    </location>
</feature>
<feature type="region of interest" description="Disordered" evidence="1">
    <location>
        <begin position="369"/>
        <end position="422"/>
    </location>
</feature>
<feature type="compositionally biased region" description="Low complexity" evidence="1">
    <location>
        <begin position="579"/>
        <end position="591"/>
    </location>
</feature>
<organism evidence="2 3">
    <name type="scientific">Prymnesium parvum</name>
    <name type="common">Toxic golden alga</name>
    <dbReference type="NCBI Taxonomy" id="97485"/>
    <lineage>
        <taxon>Eukaryota</taxon>
        <taxon>Haptista</taxon>
        <taxon>Haptophyta</taxon>
        <taxon>Prymnesiophyceae</taxon>
        <taxon>Prymnesiales</taxon>
        <taxon>Prymnesiaceae</taxon>
        <taxon>Prymnesium</taxon>
    </lineage>
</organism>
<feature type="compositionally biased region" description="Polar residues" evidence="1">
    <location>
        <begin position="636"/>
        <end position="646"/>
    </location>
</feature>
<sequence length="686" mass="70362">MMISAEQRDRLMAAYKKDALRAPDHPAAPPAPAAASSSVLRVSAAHEALQRAESALSLPPHAPRALPPPTARPPSPSPDSDWWPSVVLADAQAEEAREAAETHAQLAAAREALGRHAAAIGALDGAPLPAAAAAAAAGAAPLMEALRRHLAALLAALQAKEASTQALRLRAHLPRRGEAALELRAYELEHERLVGAAAAARRRAAPPAHAARVHAARAQLEALASRHAAMGATLRRLRAERGEGGGKAAQREALWAQLEQLVAATAAKAEALAGAVAEAEVEAEGERGRTPPPGAGREAVHAALLRAELAEAEAHAASTRRTWQAALEEEEERISALERTIHARSVESQRLRGENNALRGRLDRLAQEVAAAQARQPTPRARTPRRVEASPPPPSAKGSPRGRREAGGRAAAAAAPAGREGVAEKIGWSATELKEKYKARSVRTESRRLAPHPPILSSSLSIASIPVLLRPPSSCSKGAAAPTRAAPPPKEGVSTARSSARASSGNPPAPAVAPAAGAAAAGGGGVAAASHVQSDAPASPPEQLRPRLSGGLQARQSSGGSSGALSHSSSLRKVRELQAAPAASLSLPSSSRELGRGDSGGGEALTGGNLSRPATPSNNSACSPAPTASEPGGMQLKSTPSASSVRANDALRYATLLQKYEKRLQRNAGQILGPADQAQGRVSPTT</sequence>
<gene>
    <name evidence="2" type="ORF">AB1Y20_009244</name>
</gene>
<reference evidence="2 3" key="1">
    <citation type="journal article" date="2024" name="Science">
        <title>Giant polyketide synthase enzymes in the biosynthesis of giant marine polyether toxins.</title>
        <authorList>
            <person name="Fallon T.R."/>
            <person name="Shende V.V."/>
            <person name="Wierzbicki I.H."/>
            <person name="Pendleton A.L."/>
            <person name="Watervoot N.F."/>
            <person name="Auber R.P."/>
            <person name="Gonzalez D.J."/>
            <person name="Wisecaver J.H."/>
            <person name="Moore B.S."/>
        </authorList>
    </citation>
    <scope>NUCLEOTIDE SEQUENCE [LARGE SCALE GENOMIC DNA]</scope>
    <source>
        <strain evidence="2 3">12B1</strain>
    </source>
</reference>
<dbReference type="Proteomes" id="UP001515480">
    <property type="component" value="Unassembled WGS sequence"/>
</dbReference>
<feature type="compositionally biased region" description="Basic and acidic residues" evidence="1">
    <location>
        <begin position="436"/>
        <end position="448"/>
    </location>
</feature>